<keyword evidence="2" id="KW-1185">Reference proteome</keyword>
<dbReference type="Gene3D" id="3.30.2310.20">
    <property type="entry name" value="RelE-like"/>
    <property type="match status" value="1"/>
</dbReference>
<evidence type="ECO:0008006" key="3">
    <source>
        <dbReference type="Google" id="ProtNLM"/>
    </source>
</evidence>
<evidence type="ECO:0000313" key="2">
    <source>
        <dbReference type="Proteomes" id="UP001165653"/>
    </source>
</evidence>
<name>A0ABT3G232_9BACT</name>
<organism evidence="1 2">
    <name type="scientific">Luteolibacter rhizosphaerae</name>
    <dbReference type="NCBI Taxonomy" id="2989719"/>
    <lineage>
        <taxon>Bacteria</taxon>
        <taxon>Pseudomonadati</taxon>
        <taxon>Verrucomicrobiota</taxon>
        <taxon>Verrucomicrobiia</taxon>
        <taxon>Verrucomicrobiales</taxon>
        <taxon>Verrucomicrobiaceae</taxon>
        <taxon>Luteolibacter</taxon>
    </lineage>
</organism>
<dbReference type="RefSeq" id="WP_264513388.1">
    <property type="nucleotide sequence ID" value="NZ_JAPDDR010000004.1"/>
</dbReference>
<accession>A0ABT3G232</accession>
<dbReference type="Proteomes" id="UP001165653">
    <property type="component" value="Unassembled WGS sequence"/>
</dbReference>
<protein>
    <recommendedName>
        <fullName evidence="3">Type II toxin-antitoxin system RelE/ParE family toxin</fullName>
    </recommendedName>
</protein>
<reference evidence="1" key="1">
    <citation type="submission" date="2022-10" db="EMBL/GenBank/DDBJ databases">
        <title>Luteolibacter sp. GHJ8, whole genome shotgun sequencing project.</title>
        <authorList>
            <person name="Zhao G."/>
            <person name="Shen L."/>
        </authorList>
    </citation>
    <scope>NUCLEOTIDE SEQUENCE</scope>
    <source>
        <strain evidence="1">GHJ8</strain>
    </source>
</reference>
<gene>
    <name evidence="1" type="ORF">OJ996_09895</name>
</gene>
<dbReference type="InterPro" id="IPR035093">
    <property type="entry name" value="RelE/ParE_toxin_dom_sf"/>
</dbReference>
<sequence length="99" mass="11467">MIKVRISADALLDLNDGFRFYDAQELGLGEYFASCLKADIEGLKITGGIHRRVDLDYHRALSRVFPHAIYYTQEKDEVVVWAAADCRRDPDWIRRHLEA</sequence>
<comment type="caution">
    <text evidence="1">The sequence shown here is derived from an EMBL/GenBank/DDBJ whole genome shotgun (WGS) entry which is preliminary data.</text>
</comment>
<dbReference type="EMBL" id="JAPDDR010000004">
    <property type="protein sequence ID" value="MCW1913887.1"/>
    <property type="molecule type" value="Genomic_DNA"/>
</dbReference>
<evidence type="ECO:0000313" key="1">
    <source>
        <dbReference type="EMBL" id="MCW1913887.1"/>
    </source>
</evidence>
<proteinExistence type="predicted"/>